<feature type="region of interest" description="Disordered" evidence="1">
    <location>
        <begin position="1"/>
        <end position="92"/>
    </location>
</feature>
<feature type="compositionally biased region" description="Polar residues" evidence="1">
    <location>
        <begin position="60"/>
        <end position="70"/>
    </location>
</feature>
<sequence>MSLQALKETLQPCSTQKPSSSSAITQTQSNSILRDYDSLFPIHRKPPKSSLSDQLRRLNDSLSPIHSKTQQQEEKKEELLEEEEEEPEIERPKFASVKLPQFQFDHTGPFEPLLLSSHGEFPVVQVVNFSCSVVRFSEFGINLWMKI</sequence>
<name>A0A4D6LGF6_VIGUN</name>
<keyword evidence="3" id="KW-1185">Reference proteome</keyword>
<feature type="compositionally biased region" description="Polar residues" evidence="1">
    <location>
        <begin position="11"/>
        <end position="32"/>
    </location>
</feature>
<protein>
    <submittedName>
        <fullName evidence="2">Uncharacterized protein</fullName>
    </submittedName>
</protein>
<dbReference type="AlphaFoldDB" id="A0A4D6LGF6"/>
<accession>A0A4D6LGF6</accession>
<evidence type="ECO:0000313" key="3">
    <source>
        <dbReference type="Proteomes" id="UP000501690"/>
    </source>
</evidence>
<feature type="compositionally biased region" description="Acidic residues" evidence="1">
    <location>
        <begin position="79"/>
        <end position="88"/>
    </location>
</feature>
<gene>
    <name evidence="2" type="ORF">DEO72_LG3g2269</name>
</gene>
<organism evidence="2 3">
    <name type="scientific">Vigna unguiculata</name>
    <name type="common">Cowpea</name>
    <dbReference type="NCBI Taxonomy" id="3917"/>
    <lineage>
        <taxon>Eukaryota</taxon>
        <taxon>Viridiplantae</taxon>
        <taxon>Streptophyta</taxon>
        <taxon>Embryophyta</taxon>
        <taxon>Tracheophyta</taxon>
        <taxon>Spermatophyta</taxon>
        <taxon>Magnoliopsida</taxon>
        <taxon>eudicotyledons</taxon>
        <taxon>Gunneridae</taxon>
        <taxon>Pentapetalae</taxon>
        <taxon>rosids</taxon>
        <taxon>fabids</taxon>
        <taxon>Fabales</taxon>
        <taxon>Fabaceae</taxon>
        <taxon>Papilionoideae</taxon>
        <taxon>50 kb inversion clade</taxon>
        <taxon>NPAAA clade</taxon>
        <taxon>indigoferoid/millettioid clade</taxon>
        <taxon>Phaseoleae</taxon>
        <taxon>Vigna</taxon>
    </lineage>
</organism>
<dbReference type="Proteomes" id="UP000501690">
    <property type="component" value="Linkage Group LG3"/>
</dbReference>
<proteinExistence type="predicted"/>
<reference evidence="2 3" key="1">
    <citation type="submission" date="2019-04" db="EMBL/GenBank/DDBJ databases">
        <title>An improved genome assembly and genetic linkage map for asparagus bean, Vigna unguiculata ssp. sesquipedialis.</title>
        <authorList>
            <person name="Xia Q."/>
            <person name="Zhang R."/>
            <person name="Dong Y."/>
        </authorList>
    </citation>
    <scope>NUCLEOTIDE SEQUENCE [LARGE SCALE GENOMIC DNA]</scope>
    <source>
        <tissue evidence="2">Leaf</tissue>
    </source>
</reference>
<dbReference type="EMBL" id="CP039347">
    <property type="protein sequence ID" value="QCD87729.1"/>
    <property type="molecule type" value="Genomic_DNA"/>
</dbReference>
<evidence type="ECO:0000313" key="2">
    <source>
        <dbReference type="EMBL" id="QCD87729.1"/>
    </source>
</evidence>
<evidence type="ECO:0000256" key="1">
    <source>
        <dbReference type="SAM" id="MobiDB-lite"/>
    </source>
</evidence>